<name>A0A414NYJ6_9FIRM</name>
<dbReference type="RefSeq" id="WP_118174942.1">
    <property type="nucleotide sequence ID" value="NZ_QRHE01000002.1"/>
</dbReference>
<dbReference type="GO" id="GO:0017061">
    <property type="term" value="F:S-methyl-5-thioadenosine phosphorylase activity"/>
    <property type="evidence" value="ECO:0007669"/>
    <property type="project" value="UniProtKB-EC"/>
</dbReference>
<accession>A0A414NYJ6</accession>
<evidence type="ECO:0000313" key="13">
    <source>
        <dbReference type="Proteomes" id="UP000283442"/>
    </source>
</evidence>
<dbReference type="CDD" id="cd16833">
    <property type="entry name" value="YfiH"/>
    <property type="match status" value="1"/>
</dbReference>
<gene>
    <name evidence="12" type="primary">pgeF</name>
    <name evidence="12" type="ORF">DW674_02260</name>
</gene>
<evidence type="ECO:0000256" key="7">
    <source>
        <dbReference type="ARBA" id="ARBA00022833"/>
    </source>
</evidence>
<dbReference type="PANTHER" id="PTHR30616:SF2">
    <property type="entry name" value="PURINE NUCLEOSIDE PHOSPHORYLASE LACC1"/>
    <property type="match status" value="1"/>
</dbReference>
<evidence type="ECO:0000256" key="1">
    <source>
        <dbReference type="ARBA" id="ARBA00000553"/>
    </source>
</evidence>
<dbReference type="OrthoDB" id="4279at2"/>
<comment type="catalytic activity">
    <reaction evidence="8">
        <text>adenosine + H2O + H(+) = inosine + NH4(+)</text>
        <dbReference type="Rhea" id="RHEA:24408"/>
        <dbReference type="ChEBI" id="CHEBI:15377"/>
        <dbReference type="ChEBI" id="CHEBI:15378"/>
        <dbReference type="ChEBI" id="CHEBI:16335"/>
        <dbReference type="ChEBI" id="CHEBI:17596"/>
        <dbReference type="ChEBI" id="CHEBI:28938"/>
        <dbReference type="EC" id="3.5.4.4"/>
    </reaction>
    <physiologicalReaction direction="left-to-right" evidence="8">
        <dbReference type="Rhea" id="RHEA:24409"/>
    </physiologicalReaction>
</comment>
<evidence type="ECO:0000256" key="8">
    <source>
        <dbReference type="ARBA" id="ARBA00047989"/>
    </source>
</evidence>
<evidence type="ECO:0000256" key="3">
    <source>
        <dbReference type="ARBA" id="ARBA00007353"/>
    </source>
</evidence>
<keyword evidence="6" id="KW-0378">Hydrolase</keyword>
<evidence type="ECO:0000256" key="4">
    <source>
        <dbReference type="ARBA" id="ARBA00022679"/>
    </source>
</evidence>
<keyword evidence="4" id="KW-0808">Transferase</keyword>
<dbReference type="InterPro" id="IPR011324">
    <property type="entry name" value="Cytotoxic_necrot_fac-like_cat"/>
</dbReference>
<comment type="catalytic activity">
    <reaction evidence="1">
        <text>inosine + phosphate = alpha-D-ribose 1-phosphate + hypoxanthine</text>
        <dbReference type="Rhea" id="RHEA:27646"/>
        <dbReference type="ChEBI" id="CHEBI:17368"/>
        <dbReference type="ChEBI" id="CHEBI:17596"/>
        <dbReference type="ChEBI" id="CHEBI:43474"/>
        <dbReference type="ChEBI" id="CHEBI:57720"/>
        <dbReference type="EC" id="2.4.2.1"/>
    </reaction>
    <physiologicalReaction direction="left-to-right" evidence="1">
        <dbReference type="Rhea" id="RHEA:27647"/>
    </physiologicalReaction>
</comment>
<proteinExistence type="inferred from homology"/>
<protein>
    <recommendedName>
        <fullName evidence="11">Purine nucleoside phosphorylase</fullName>
    </recommendedName>
</protein>
<dbReference type="EMBL" id="QRHE01000002">
    <property type="protein sequence ID" value="RHF52760.1"/>
    <property type="molecule type" value="Genomic_DNA"/>
</dbReference>
<comment type="function">
    <text evidence="2">Purine nucleoside enzyme that catalyzes the phosphorolysis of adenosine and inosine nucleosides, yielding D-ribose 1-phosphate and the respective free bases, adenine and hypoxanthine. Also catalyzes the phosphorolysis of S-methyl-5'-thioadenosine into adenine and S-methyl-5-thio-alpha-D-ribose 1-phosphate. Also has adenosine deaminase activity.</text>
</comment>
<evidence type="ECO:0000256" key="9">
    <source>
        <dbReference type="ARBA" id="ARBA00048968"/>
    </source>
</evidence>
<dbReference type="Pfam" id="PF02578">
    <property type="entry name" value="Cu-oxidase_4"/>
    <property type="match status" value="1"/>
</dbReference>
<comment type="catalytic activity">
    <reaction evidence="9">
        <text>adenosine + phosphate = alpha-D-ribose 1-phosphate + adenine</text>
        <dbReference type="Rhea" id="RHEA:27642"/>
        <dbReference type="ChEBI" id="CHEBI:16335"/>
        <dbReference type="ChEBI" id="CHEBI:16708"/>
        <dbReference type="ChEBI" id="CHEBI:43474"/>
        <dbReference type="ChEBI" id="CHEBI:57720"/>
        <dbReference type="EC" id="2.4.2.1"/>
    </reaction>
    <physiologicalReaction direction="left-to-right" evidence="9">
        <dbReference type="Rhea" id="RHEA:27643"/>
    </physiologicalReaction>
</comment>
<evidence type="ECO:0000256" key="11">
    <source>
        <dbReference type="RuleBase" id="RU361274"/>
    </source>
</evidence>
<dbReference type="InterPro" id="IPR003730">
    <property type="entry name" value="Cu_polyphenol_OxRdtase"/>
</dbReference>
<dbReference type="AlphaFoldDB" id="A0A414NYJ6"/>
<dbReference type="Proteomes" id="UP000283442">
    <property type="component" value="Unassembled WGS sequence"/>
</dbReference>
<keyword evidence="5" id="KW-0479">Metal-binding</keyword>
<evidence type="ECO:0000256" key="2">
    <source>
        <dbReference type="ARBA" id="ARBA00003215"/>
    </source>
</evidence>
<keyword evidence="7" id="KW-0862">Zinc</keyword>
<dbReference type="InterPro" id="IPR038371">
    <property type="entry name" value="Cu_polyphenol_OxRdtase_sf"/>
</dbReference>
<dbReference type="Gene3D" id="3.60.140.10">
    <property type="entry name" value="CNF1/YfiH-like putative cysteine hydrolases"/>
    <property type="match status" value="1"/>
</dbReference>
<comment type="caution">
    <text evidence="12">The sequence shown here is derived from an EMBL/GenBank/DDBJ whole genome shotgun (WGS) entry which is preliminary data.</text>
</comment>
<dbReference type="GO" id="GO:0005507">
    <property type="term" value="F:copper ion binding"/>
    <property type="evidence" value="ECO:0007669"/>
    <property type="project" value="TreeGrafter"/>
</dbReference>
<dbReference type="NCBIfam" id="TIGR00726">
    <property type="entry name" value="peptidoglycan editing factor PgeF"/>
    <property type="match status" value="1"/>
</dbReference>
<evidence type="ECO:0000256" key="6">
    <source>
        <dbReference type="ARBA" id="ARBA00022801"/>
    </source>
</evidence>
<dbReference type="PANTHER" id="PTHR30616">
    <property type="entry name" value="UNCHARACTERIZED PROTEIN YFIH"/>
    <property type="match status" value="1"/>
</dbReference>
<reference evidence="12 13" key="1">
    <citation type="submission" date="2018-08" db="EMBL/GenBank/DDBJ databases">
        <title>A genome reference for cultivated species of the human gut microbiota.</title>
        <authorList>
            <person name="Zou Y."/>
            <person name="Xue W."/>
            <person name="Luo G."/>
        </authorList>
    </citation>
    <scope>NUCLEOTIDE SEQUENCE [LARGE SCALE GENOMIC DNA]</scope>
    <source>
        <strain evidence="12 13">AM25-21AC</strain>
    </source>
</reference>
<sequence>MSFSLIEIDPVYHVYSGQFSSFPEEIAVHGLSCRRGGVSEAPWESLDLGLHVGDDPAAVIANRRRYLAALGLDASQLVTPEQVHGEAIARVGSREAGRGALSYADSIAQTDALITDEPGLPLLLCFADCTPILFLDPVHRAVGIAHGGWKGTVRRIAAKTVLRMQQEFGTRPEELLAAIGPSIGPCCYEVGPEVERQFKEAFPGHDAELFSHPNEEGGTHLSLWAANRLQLEEAGVLPEHIDEARTCTACHHEDFFSYRADGGRTGRLGAVIALRPA</sequence>
<evidence type="ECO:0000256" key="10">
    <source>
        <dbReference type="ARBA" id="ARBA00049893"/>
    </source>
</evidence>
<dbReference type="GO" id="GO:0016787">
    <property type="term" value="F:hydrolase activity"/>
    <property type="evidence" value="ECO:0007669"/>
    <property type="project" value="UniProtKB-KW"/>
</dbReference>
<dbReference type="SUPFAM" id="SSF64438">
    <property type="entry name" value="CNF1/YfiH-like putative cysteine hydrolases"/>
    <property type="match status" value="1"/>
</dbReference>
<evidence type="ECO:0000313" key="12">
    <source>
        <dbReference type="EMBL" id="RHF52760.1"/>
    </source>
</evidence>
<comment type="similarity">
    <text evidence="3 11">Belongs to the purine nucleoside phosphorylase YfiH/LACC1 family.</text>
</comment>
<organism evidence="12 13">
    <name type="scientific">Mitsuokella multacida</name>
    <dbReference type="NCBI Taxonomy" id="52226"/>
    <lineage>
        <taxon>Bacteria</taxon>
        <taxon>Bacillati</taxon>
        <taxon>Bacillota</taxon>
        <taxon>Negativicutes</taxon>
        <taxon>Selenomonadales</taxon>
        <taxon>Selenomonadaceae</taxon>
        <taxon>Mitsuokella</taxon>
    </lineage>
</organism>
<comment type="catalytic activity">
    <reaction evidence="10">
        <text>S-methyl-5'-thioadenosine + phosphate = 5-(methylsulfanyl)-alpha-D-ribose 1-phosphate + adenine</text>
        <dbReference type="Rhea" id="RHEA:11852"/>
        <dbReference type="ChEBI" id="CHEBI:16708"/>
        <dbReference type="ChEBI" id="CHEBI:17509"/>
        <dbReference type="ChEBI" id="CHEBI:43474"/>
        <dbReference type="ChEBI" id="CHEBI:58533"/>
        <dbReference type="EC" id="2.4.2.28"/>
    </reaction>
    <physiologicalReaction direction="left-to-right" evidence="10">
        <dbReference type="Rhea" id="RHEA:11853"/>
    </physiologicalReaction>
</comment>
<evidence type="ECO:0000256" key="5">
    <source>
        <dbReference type="ARBA" id="ARBA00022723"/>
    </source>
</evidence>